<proteinExistence type="predicted"/>
<name>A0A6G1DAC4_9ORYZ</name>
<dbReference type="Proteomes" id="UP000479710">
    <property type="component" value="Unassembled WGS sequence"/>
</dbReference>
<gene>
    <name evidence="1" type="ORF">E2562_035203</name>
</gene>
<protein>
    <recommendedName>
        <fullName evidence="3">Reverse transcriptase Ty1/copia-type domain-containing protein</fullName>
    </recommendedName>
</protein>
<sequence length="73" mass="8095">MGKAGKVLRLKKALYGLQQAPRDAYLNSLSFTRSDHEHAMYTWQASKRPLVSQDGSSEAASSIFNVTMISKYG</sequence>
<dbReference type="OrthoDB" id="414945at2759"/>
<dbReference type="AlphaFoldDB" id="A0A6G1DAC4"/>
<reference evidence="1 2" key="1">
    <citation type="submission" date="2019-11" db="EMBL/GenBank/DDBJ databases">
        <title>Whole genome sequence of Oryza granulata.</title>
        <authorList>
            <person name="Li W."/>
        </authorList>
    </citation>
    <scope>NUCLEOTIDE SEQUENCE [LARGE SCALE GENOMIC DNA]</scope>
    <source>
        <strain evidence="2">cv. Menghai</strain>
        <tissue evidence="1">Leaf</tissue>
    </source>
</reference>
<dbReference type="EMBL" id="SPHZ02000007">
    <property type="protein sequence ID" value="KAF0909339.1"/>
    <property type="molecule type" value="Genomic_DNA"/>
</dbReference>
<evidence type="ECO:0008006" key="3">
    <source>
        <dbReference type="Google" id="ProtNLM"/>
    </source>
</evidence>
<keyword evidence="2" id="KW-1185">Reference proteome</keyword>
<evidence type="ECO:0000313" key="2">
    <source>
        <dbReference type="Proteomes" id="UP000479710"/>
    </source>
</evidence>
<comment type="caution">
    <text evidence="1">The sequence shown here is derived from an EMBL/GenBank/DDBJ whole genome shotgun (WGS) entry which is preliminary data.</text>
</comment>
<evidence type="ECO:0000313" key="1">
    <source>
        <dbReference type="EMBL" id="KAF0909339.1"/>
    </source>
</evidence>
<accession>A0A6G1DAC4</accession>
<organism evidence="1 2">
    <name type="scientific">Oryza meyeriana var. granulata</name>
    <dbReference type="NCBI Taxonomy" id="110450"/>
    <lineage>
        <taxon>Eukaryota</taxon>
        <taxon>Viridiplantae</taxon>
        <taxon>Streptophyta</taxon>
        <taxon>Embryophyta</taxon>
        <taxon>Tracheophyta</taxon>
        <taxon>Spermatophyta</taxon>
        <taxon>Magnoliopsida</taxon>
        <taxon>Liliopsida</taxon>
        <taxon>Poales</taxon>
        <taxon>Poaceae</taxon>
        <taxon>BOP clade</taxon>
        <taxon>Oryzoideae</taxon>
        <taxon>Oryzeae</taxon>
        <taxon>Oryzinae</taxon>
        <taxon>Oryza</taxon>
        <taxon>Oryza meyeriana</taxon>
    </lineage>
</organism>